<reference evidence="6" key="1">
    <citation type="submission" date="2019-11" db="EMBL/GenBank/DDBJ databases">
        <authorList>
            <person name="Liu Y."/>
            <person name="Hou J."/>
            <person name="Li T.-Q."/>
            <person name="Guan C.-H."/>
            <person name="Wu X."/>
            <person name="Wu H.-Z."/>
            <person name="Ling F."/>
            <person name="Zhang R."/>
            <person name="Shi X.-G."/>
            <person name="Ren J.-P."/>
            <person name="Chen E.-F."/>
            <person name="Sun J.-M."/>
        </authorList>
    </citation>
    <scope>NUCLEOTIDE SEQUENCE</scope>
    <source>
        <strain evidence="6">Adult_tree_wgs_1</strain>
        <tissue evidence="6">Leaves</tissue>
    </source>
</reference>
<sequence>MRFSFFSLFPISLFLLLFPLTFHGATGNKLIRDTCKLISQDTSNVKYDFCKTSLQAAWERYYYPNLEALGSVSLTLVKNSVTDTRSYIIEYQIKAWKNNSSQPHVRTRLQDCFKLHSDAIDDLEKAAKSYKSQKYTEVREEATTALGFLTTCEERFKNRGLVSPLTKRYKKAVQLTAIALHILSMLH</sequence>
<evidence type="ECO:0000313" key="7">
    <source>
        <dbReference type="Proteomes" id="UP000626092"/>
    </source>
</evidence>
<dbReference type="CDD" id="cd15795">
    <property type="entry name" value="PMEI-Pla_a_1_like"/>
    <property type="match status" value="1"/>
</dbReference>
<dbReference type="SMART" id="SM00856">
    <property type="entry name" value="PMEI"/>
    <property type="match status" value="1"/>
</dbReference>
<organism evidence="6 7">
    <name type="scientific">Rhododendron simsii</name>
    <name type="common">Sims's rhododendron</name>
    <dbReference type="NCBI Taxonomy" id="118357"/>
    <lineage>
        <taxon>Eukaryota</taxon>
        <taxon>Viridiplantae</taxon>
        <taxon>Streptophyta</taxon>
        <taxon>Embryophyta</taxon>
        <taxon>Tracheophyta</taxon>
        <taxon>Spermatophyta</taxon>
        <taxon>Magnoliopsida</taxon>
        <taxon>eudicotyledons</taxon>
        <taxon>Gunneridae</taxon>
        <taxon>Pentapetalae</taxon>
        <taxon>asterids</taxon>
        <taxon>Ericales</taxon>
        <taxon>Ericaceae</taxon>
        <taxon>Ericoideae</taxon>
        <taxon>Rhodoreae</taxon>
        <taxon>Rhododendron</taxon>
    </lineage>
</organism>
<dbReference type="AlphaFoldDB" id="A0A834HEQ9"/>
<evidence type="ECO:0000313" key="6">
    <source>
        <dbReference type="EMBL" id="KAF7152659.1"/>
    </source>
</evidence>
<dbReference type="SUPFAM" id="SSF101148">
    <property type="entry name" value="Plant invertase/pectin methylesterase inhibitor"/>
    <property type="match status" value="1"/>
</dbReference>
<dbReference type="PANTHER" id="PTHR35357:SF17">
    <property type="entry name" value="PECTINESTERASE INHIBITOR 12"/>
    <property type="match status" value="1"/>
</dbReference>
<dbReference type="OrthoDB" id="1915198at2759"/>
<dbReference type="InterPro" id="IPR034088">
    <property type="entry name" value="Pla_a_1-like"/>
</dbReference>
<feature type="domain" description="Pectinesterase inhibitor" evidence="5">
    <location>
        <begin position="26"/>
        <end position="182"/>
    </location>
</feature>
<accession>A0A834HEQ9</accession>
<dbReference type="Gene3D" id="1.20.140.40">
    <property type="entry name" value="Invertase/pectin methylesterase inhibitor family protein"/>
    <property type="match status" value="1"/>
</dbReference>
<proteinExistence type="inferred from homology"/>
<keyword evidence="1 4" id="KW-0732">Signal</keyword>
<dbReference type="GO" id="GO:0004857">
    <property type="term" value="F:enzyme inhibitor activity"/>
    <property type="evidence" value="ECO:0007669"/>
    <property type="project" value="InterPro"/>
</dbReference>
<evidence type="ECO:0000256" key="1">
    <source>
        <dbReference type="ARBA" id="ARBA00022729"/>
    </source>
</evidence>
<dbReference type="Pfam" id="PF04043">
    <property type="entry name" value="PMEI"/>
    <property type="match status" value="1"/>
</dbReference>
<keyword evidence="2" id="KW-1015">Disulfide bond</keyword>
<dbReference type="EMBL" id="WJXA01000001">
    <property type="protein sequence ID" value="KAF7152659.1"/>
    <property type="molecule type" value="Genomic_DNA"/>
</dbReference>
<dbReference type="NCBIfam" id="TIGR01614">
    <property type="entry name" value="PME_inhib"/>
    <property type="match status" value="1"/>
</dbReference>
<dbReference type="InterPro" id="IPR035513">
    <property type="entry name" value="Invertase/methylesterase_inhib"/>
</dbReference>
<evidence type="ECO:0000256" key="2">
    <source>
        <dbReference type="ARBA" id="ARBA00023157"/>
    </source>
</evidence>
<dbReference type="PANTHER" id="PTHR35357">
    <property type="entry name" value="OS02G0537100 PROTEIN"/>
    <property type="match status" value="1"/>
</dbReference>
<name>A0A834HEQ9_RHOSS</name>
<keyword evidence="7" id="KW-1185">Reference proteome</keyword>
<feature type="chain" id="PRO_5032727433" description="Pectinesterase inhibitor domain-containing protein" evidence="4">
    <location>
        <begin position="28"/>
        <end position="187"/>
    </location>
</feature>
<comment type="caution">
    <text evidence="6">The sequence shown here is derived from an EMBL/GenBank/DDBJ whole genome shotgun (WGS) entry which is preliminary data.</text>
</comment>
<protein>
    <recommendedName>
        <fullName evidence="5">Pectinesterase inhibitor domain-containing protein</fullName>
    </recommendedName>
</protein>
<evidence type="ECO:0000256" key="4">
    <source>
        <dbReference type="SAM" id="SignalP"/>
    </source>
</evidence>
<evidence type="ECO:0000256" key="3">
    <source>
        <dbReference type="ARBA" id="ARBA00038471"/>
    </source>
</evidence>
<dbReference type="InterPro" id="IPR006501">
    <property type="entry name" value="Pectinesterase_inhib_dom"/>
</dbReference>
<gene>
    <name evidence="6" type="ORF">RHSIM_Rhsim01G0143700</name>
</gene>
<comment type="similarity">
    <text evidence="3">Belongs to the PMEI family.</text>
</comment>
<feature type="signal peptide" evidence="4">
    <location>
        <begin position="1"/>
        <end position="27"/>
    </location>
</feature>
<dbReference type="Proteomes" id="UP000626092">
    <property type="component" value="Unassembled WGS sequence"/>
</dbReference>
<evidence type="ECO:0000259" key="5">
    <source>
        <dbReference type="SMART" id="SM00856"/>
    </source>
</evidence>